<evidence type="ECO:0000313" key="10">
    <source>
        <dbReference type="WBParaSite" id="PgB02X_g139_t01"/>
    </source>
</evidence>
<dbReference type="PANTHER" id="PTHR11988:SF27">
    <property type="entry name" value="GH27708P"/>
    <property type="match status" value="1"/>
</dbReference>
<dbReference type="WBParaSite" id="PgB02X_g139_t01">
    <property type="protein sequence ID" value="PgB02X_g139_t01"/>
    <property type="gene ID" value="PgB02X_g139"/>
</dbReference>
<dbReference type="InterPro" id="IPR040223">
    <property type="entry name" value="PAR_bZIP"/>
</dbReference>
<evidence type="ECO:0000256" key="4">
    <source>
        <dbReference type="ARBA" id="ARBA00023125"/>
    </source>
</evidence>
<dbReference type="PROSITE" id="PS50217">
    <property type="entry name" value="BZIP"/>
    <property type="match status" value="1"/>
</dbReference>
<dbReference type="SMART" id="SM00338">
    <property type="entry name" value="BRLZ"/>
    <property type="match status" value="1"/>
</dbReference>
<protein>
    <submittedName>
        <fullName evidence="10">BZIP domain-containing protein</fullName>
    </submittedName>
</protein>
<dbReference type="GO" id="GO:0000978">
    <property type="term" value="F:RNA polymerase II cis-regulatory region sequence-specific DNA binding"/>
    <property type="evidence" value="ECO:0007669"/>
    <property type="project" value="TreeGrafter"/>
</dbReference>
<dbReference type="Gene3D" id="1.20.5.170">
    <property type="match status" value="1"/>
</dbReference>
<proteinExistence type="inferred from homology"/>
<evidence type="ECO:0000256" key="6">
    <source>
        <dbReference type="ARBA" id="ARBA00023242"/>
    </source>
</evidence>
<dbReference type="FunFam" id="1.20.5.170:FF:000025">
    <property type="entry name" value="nuclear factor interleukin-3-regulated protein-like"/>
    <property type="match status" value="1"/>
</dbReference>
<reference evidence="10" key="1">
    <citation type="submission" date="2022-11" db="UniProtKB">
        <authorList>
            <consortium name="WormBaseParasite"/>
        </authorList>
    </citation>
    <scope>IDENTIFICATION</scope>
</reference>
<keyword evidence="6" id="KW-0539">Nucleus</keyword>
<dbReference type="GO" id="GO:0000981">
    <property type="term" value="F:DNA-binding transcription factor activity, RNA polymerase II-specific"/>
    <property type="evidence" value="ECO:0007669"/>
    <property type="project" value="TreeGrafter"/>
</dbReference>
<keyword evidence="5" id="KW-0804">Transcription</keyword>
<feature type="compositionally biased region" description="Low complexity" evidence="7">
    <location>
        <begin position="82"/>
        <end position="91"/>
    </location>
</feature>
<keyword evidence="3" id="KW-0805">Transcription regulation</keyword>
<evidence type="ECO:0000256" key="7">
    <source>
        <dbReference type="SAM" id="MobiDB-lite"/>
    </source>
</evidence>
<organism evidence="9 10">
    <name type="scientific">Parascaris univalens</name>
    <name type="common">Nematode worm</name>
    <dbReference type="NCBI Taxonomy" id="6257"/>
    <lineage>
        <taxon>Eukaryota</taxon>
        <taxon>Metazoa</taxon>
        <taxon>Ecdysozoa</taxon>
        <taxon>Nematoda</taxon>
        <taxon>Chromadorea</taxon>
        <taxon>Rhabditida</taxon>
        <taxon>Spirurina</taxon>
        <taxon>Ascaridomorpha</taxon>
        <taxon>Ascaridoidea</taxon>
        <taxon>Ascarididae</taxon>
        <taxon>Parascaris</taxon>
    </lineage>
</organism>
<evidence type="ECO:0000313" key="9">
    <source>
        <dbReference type="Proteomes" id="UP000887569"/>
    </source>
</evidence>
<dbReference type="CDD" id="cd14695">
    <property type="entry name" value="bZIP_HLF"/>
    <property type="match status" value="1"/>
</dbReference>
<evidence type="ECO:0000256" key="5">
    <source>
        <dbReference type="ARBA" id="ARBA00023163"/>
    </source>
</evidence>
<feature type="region of interest" description="Disordered" evidence="7">
    <location>
        <begin position="82"/>
        <end position="136"/>
    </location>
</feature>
<name>A0A914ZG52_PARUN</name>
<feature type="domain" description="BZIP" evidence="8">
    <location>
        <begin position="105"/>
        <end position="168"/>
    </location>
</feature>
<dbReference type="InterPro" id="IPR046347">
    <property type="entry name" value="bZIP_sf"/>
</dbReference>
<evidence type="ECO:0000256" key="2">
    <source>
        <dbReference type="ARBA" id="ARBA00006079"/>
    </source>
</evidence>
<dbReference type="Proteomes" id="UP000887569">
    <property type="component" value="Unplaced"/>
</dbReference>
<dbReference type="InterPro" id="IPR004827">
    <property type="entry name" value="bZIP"/>
</dbReference>
<evidence type="ECO:0000259" key="8">
    <source>
        <dbReference type="PROSITE" id="PS50217"/>
    </source>
</evidence>
<feature type="compositionally biased region" description="Basic and acidic residues" evidence="7">
    <location>
        <begin position="101"/>
        <end position="136"/>
    </location>
</feature>
<evidence type="ECO:0000256" key="1">
    <source>
        <dbReference type="ARBA" id="ARBA00004123"/>
    </source>
</evidence>
<dbReference type="SUPFAM" id="SSF57959">
    <property type="entry name" value="Leucine zipper domain"/>
    <property type="match status" value="1"/>
</dbReference>
<keyword evidence="9" id="KW-1185">Reference proteome</keyword>
<comment type="subcellular location">
    <subcellularLocation>
        <location evidence="1">Nucleus</location>
    </subcellularLocation>
</comment>
<dbReference type="GO" id="GO:0005634">
    <property type="term" value="C:nucleus"/>
    <property type="evidence" value="ECO:0007669"/>
    <property type="project" value="UniProtKB-SubCell"/>
</dbReference>
<dbReference type="Pfam" id="PF07716">
    <property type="entry name" value="bZIP_2"/>
    <property type="match status" value="1"/>
</dbReference>
<dbReference type="PANTHER" id="PTHR11988">
    <property type="entry name" value="THYROTROPH EMBRYONIC FACTOR RELATED"/>
    <property type="match status" value="1"/>
</dbReference>
<sequence>MAADIHSTLGSGASRYEHQLKAMSMCWQAFDPSTTYPSAAYPTQSAAGNAFQVPAIKNDQQVAQHLHQHHLASFAHQLSSFSFTPSPSSTPSKKKATPVPDDLKDEAYRERRMKNNESARKSREMRRQKEESTQRRCDQLLQENNLLRAELSILRNQVEHFKRMLSMTTSSQSFGAHTQLP</sequence>
<evidence type="ECO:0000256" key="3">
    <source>
        <dbReference type="ARBA" id="ARBA00023015"/>
    </source>
</evidence>
<comment type="similarity">
    <text evidence="2">Belongs to the bZIP family. NFIL3 subfamily.</text>
</comment>
<dbReference type="AlphaFoldDB" id="A0A914ZG52"/>
<keyword evidence="4" id="KW-0238">DNA-binding</keyword>
<accession>A0A914ZG52</accession>